<protein>
    <submittedName>
        <fullName evidence="5">Alkyl hydroperoxide reductase subunit F</fullName>
        <ecNumber evidence="5">1.8.1.-</ecNumber>
    </submittedName>
</protein>
<keyword evidence="6" id="KW-1185">Reference proteome</keyword>
<dbReference type="GO" id="GO:0004791">
    <property type="term" value="F:thioredoxin-disulfide reductase (NADPH) activity"/>
    <property type="evidence" value="ECO:0007669"/>
    <property type="project" value="UniProtKB-EC"/>
</dbReference>
<sequence>MYDAIVIGAGPAGLQAALTLGRMHRSTLLLDSGEYRNGTVQHMHNVITNDGAAPADFRAVARTELAAYTDVEIRDVGAQSVTRADGGADGDFTVLLTDGDSVEARRVILATGVADDLPAVPGLQQLWGLKAFACPFCDGHEHAGRPIGILGPVARAEHLIGLLGRIVGDITVYPIDERFTAEEAQLLERLGATASTEPVASVAAEDDGVRISTASGGEQSVAGVFVASGTLRQRAPFVDDLALRMLPSGSIEIDDFGRTSLPGVFAAGDLAHRASLPGPMASVLLASAAGQIAAIGVIQSLIAH</sequence>
<reference evidence="5 6" key="1">
    <citation type="submission" date="2015-02" db="EMBL/GenBank/DDBJ databases">
        <title>Draft genome sequences of ten Microbacterium spp. with emphasis on heavy metal contaminated environments.</title>
        <authorList>
            <person name="Corretto E."/>
        </authorList>
    </citation>
    <scope>NUCLEOTIDE SEQUENCE [LARGE SCALE GENOMIC DNA]</scope>
    <source>
        <strain evidence="5 6">DSM 12966</strain>
    </source>
</reference>
<name>A0A0F0KG06_9MICO</name>
<evidence type="ECO:0000256" key="3">
    <source>
        <dbReference type="ARBA" id="ARBA00048132"/>
    </source>
</evidence>
<evidence type="ECO:0000256" key="1">
    <source>
        <dbReference type="ARBA" id="ARBA00022630"/>
    </source>
</evidence>
<dbReference type="Gene3D" id="3.50.50.60">
    <property type="entry name" value="FAD/NAD(P)-binding domain"/>
    <property type="match status" value="2"/>
</dbReference>
<dbReference type="EC" id="1.8.1.-" evidence="5"/>
<dbReference type="PRINTS" id="PR00469">
    <property type="entry name" value="PNDRDTASEII"/>
</dbReference>
<dbReference type="InterPro" id="IPR050097">
    <property type="entry name" value="Ferredoxin-NADP_redctase_2"/>
</dbReference>
<dbReference type="SUPFAM" id="SSF51905">
    <property type="entry name" value="FAD/NAD(P)-binding domain"/>
    <property type="match status" value="1"/>
</dbReference>
<comment type="catalytic activity">
    <reaction evidence="3">
        <text>[thioredoxin]-dithiol + NADP(+) = [thioredoxin]-disulfide + NADPH + H(+)</text>
        <dbReference type="Rhea" id="RHEA:20345"/>
        <dbReference type="Rhea" id="RHEA-COMP:10698"/>
        <dbReference type="Rhea" id="RHEA-COMP:10700"/>
        <dbReference type="ChEBI" id="CHEBI:15378"/>
        <dbReference type="ChEBI" id="CHEBI:29950"/>
        <dbReference type="ChEBI" id="CHEBI:50058"/>
        <dbReference type="ChEBI" id="CHEBI:57783"/>
        <dbReference type="ChEBI" id="CHEBI:58349"/>
        <dbReference type="EC" id="1.8.1.9"/>
    </reaction>
</comment>
<feature type="domain" description="FAD/NAD(P)-binding" evidence="4">
    <location>
        <begin position="2"/>
        <end position="277"/>
    </location>
</feature>
<accession>A0A0F0KG06</accession>
<dbReference type="PANTHER" id="PTHR48105">
    <property type="entry name" value="THIOREDOXIN REDUCTASE 1-RELATED-RELATED"/>
    <property type="match status" value="1"/>
</dbReference>
<organism evidence="5 6">
    <name type="scientific">Microbacterium foliorum</name>
    <dbReference type="NCBI Taxonomy" id="104336"/>
    <lineage>
        <taxon>Bacteria</taxon>
        <taxon>Bacillati</taxon>
        <taxon>Actinomycetota</taxon>
        <taxon>Actinomycetes</taxon>
        <taxon>Micrococcales</taxon>
        <taxon>Microbacteriaceae</taxon>
        <taxon>Microbacterium</taxon>
    </lineage>
</organism>
<keyword evidence="1" id="KW-0285">Flavoprotein</keyword>
<dbReference type="Pfam" id="PF07992">
    <property type="entry name" value="Pyr_redox_2"/>
    <property type="match status" value="1"/>
</dbReference>
<evidence type="ECO:0000313" key="6">
    <source>
        <dbReference type="Proteomes" id="UP000033572"/>
    </source>
</evidence>
<dbReference type="PATRIC" id="fig|104336.4.peg.2413"/>
<dbReference type="PRINTS" id="PR00368">
    <property type="entry name" value="FADPNR"/>
</dbReference>
<evidence type="ECO:0000259" key="4">
    <source>
        <dbReference type="Pfam" id="PF07992"/>
    </source>
</evidence>
<proteinExistence type="predicted"/>
<dbReference type="InterPro" id="IPR036188">
    <property type="entry name" value="FAD/NAD-bd_sf"/>
</dbReference>
<gene>
    <name evidence="5" type="primary">ahpF_3</name>
    <name evidence="5" type="ORF">RN50_02369</name>
</gene>
<dbReference type="EMBL" id="JYIU01000045">
    <property type="protein sequence ID" value="KJL19090.1"/>
    <property type="molecule type" value="Genomic_DNA"/>
</dbReference>
<keyword evidence="2 5" id="KW-0560">Oxidoreductase</keyword>
<evidence type="ECO:0000256" key="2">
    <source>
        <dbReference type="ARBA" id="ARBA00023002"/>
    </source>
</evidence>
<dbReference type="Proteomes" id="UP000033572">
    <property type="component" value="Unassembled WGS sequence"/>
</dbReference>
<dbReference type="KEGG" id="mfol:DXT68_03820"/>
<dbReference type="RefSeq" id="WP_045254725.1">
    <property type="nucleotide sequence ID" value="NZ_CP031425.1"/>
</dbReference>
<dbReference type="InterPro" id="IPR023753">
    <property type="entry name" value="FAD/NAD-binding_dom"/>
</dbReference>
<dbReference type="AlphaFoldDB" id="A0A0F0KG06"/>
<comment type="caution">
    <text evidence="5">The sequence shown here is derived from an EMBL/GenBank/DDBJ whole genome shotgun (WGS) entry which is preliminary data.</text>
</comment>
<evidence type="ECO:0000313" key="5">
    <source>
        <dbReference type="EMBL" id="KJL19090.1"/>
    </source>
</evidence>
<dbReference type="GeneID" id="94443508"/>